<organism evidence="2 3">
    <name type="scientific">Amycolatopsis iheyensis</name>
    <dbReference type="NCBI Taxonomy" id="2945988"/>
    <lineage>
        <taxon>Bacteria</taxon>
        <taxon>Bacillati</taxon>
        <taxon>Actinomycetota</taxon>
        <taxon>Actinomycetes</taxon>
        <taxon>Pseudonocardiales</taxon>
        <taxon>Pseudonocardiaceae</taxon>
        <taxon>Amycolatopsis</taxon>
    </lineage>
</organism>
<evidence type="ECO:0000256" key="1">
    <source>
        <dbReference type="SAM" id="MobiDB-lite"/>
    </source>
</evidence>
<dbReference type="EMBL" id="JAMXQV010000024">
    <property type="protein sequence ID" value="MCR6488376.1"/>
    <property type="molecule type" value="Genomic_DNA"/>
</dbReference>
<dbReference type="RefSeq" id="WP_257924935.1">
    <property type="nucleotide sequence ID" value="NZ_JAMXQV010000024.1"/>
</dbReference>
<protein>
    <submittedName>
        <fullName evidence="2">Uncharacterized protein</fullName>
    </submittedName>
</protein>
<keyword evidence="3" id="KW-1185">Reference proteome</keyword>
<reference evidence="2" key="1">
    <citation type="submission" date="2022-06" db="EMBL/GenBank/DDBJ databases">
        <title>Amycolatopsis iheyaensis sp. nov., a new species of the genus Amycolatopsis isolated from soil in Iheya island, Japan.</title>
        <authorList>
            <person name="Ngamcharungchit C."/>
            <person name="Kanto H."/>
            <person name="Take A."/>
            <person name="Intra B."/>
            <person name="Matsumoto A."/>
            <person name="Panbangred W."/>
            <person name="Inahashi Y."/>
        </authorList>
    </citation>
    <scope>NUCLEOTIDE SEQUENCE</scope>
    <source>
        <strain evidence="2">OK19-0408</strain>
    </source>
</reference>
<accession>A0A9X2NJ20</accession>
<proteinExistence type="predicted"/>
<sequence length="575" mass="62591">MTFSDHLVSTGPGLDAGQLRPRKLYRIWHDGFVALADEGSLRSLRRELVSGQAVADARGPYTVLADRLDERGAQHELDVEVTWTEPGLRVEVAAILSLRHTPGDPRAAWLLAAAASRPWRPEFEPPAERLGFAARADACDSGGLAVDARRLNIINEDTQRDEVAALLSQSITSPVRATALLVINRAAVVADVRGWSGMVQVVVIDEGLRQAINARVPLAQQLPSGYRLYAAPCDQQPDTIVAASMTETQLMDLPREELLQPLLHWRRRAKIPVPWQQDAALTGWLDRDDPFHPAPPETPAAESEARQLRRELEQTRRSLDISQRAHAELQRRHATDAAELDRLRARTVDLAHAATLAEENAQLHETVARYATALEDTEDDLAQALRRITHLLTTAGQPISADVPAAPPREYASFPALLAAARATFGNLTITAAEESARALDEDGKAAVWRARAWAALSTLDSYAAARTSGSAAGGGVVTLREFIRTGQPGALISMQALKLSESDTVTSNDRLRAARVFPVPVEVDSSGYGFFGAHIALEKFKPPAPRLHFLDDTGRSGLLCVGYLGSHLPNTRTN</sequence>
<evidence type="ECO:0000313" key="3">
    <source>
        <dbReference type="Proteomes" id="UP001144096"/>
    </source>
</evidence>
<comment type="caution">
    <text evidence="2">The sequence shown here is derived from an EMBL/GenBank/DDBJ whole genome shotgun (WGS) entry which is preliminary data.</text>
</comment>
<name>A0A9X2NJ20_9PSEU</name>
<gene>
    <name evidence="2" type="ORF">M8542_36655</name>
</gene>
<feature type="region of interest" description="Disordered" evidence="1">
    <location>
        <begin position="285"/>
        <end position="309"/>
    </location>
</feature>
<dbReference type="AlphaFoldDB" id="A0A9X2NJ20"/>
<dbReference type="Proteomes" id="UP001144096">
    <property type="component" value="Unassembled WGS sequence"/>
</dbReference>
<evidence type="ECO:0000313" key="2">
    <source>
        <dbReference type="EMBL" id="MCR6488376.1"/>
    </source>
</evidence>